<dbReference type="SUPFAM" id="SSF75420">
    <property type="entry name" value="YhbC-like, N-terminal domain"/>
    <property type="match status" value="1"/>
</dbReference>
<dbReference type="GO" id="GO:0005829">
    <property type="term" value="C:cytosol"/>
    <property type="evidence" value="ECO:0007669"/>
    <property type="project" value="TreeGrafter"/>
</dbReference>
<organism evidence="6 7">
    <name type="scientific">Dissulfuribacter thermophilus</name>
    <dbReference type="NCBI Taxonomy" id="1156395"/>
    <lineage>
        <taxon>Bacteria</taxon>
        <taxon>Pseudomonadati</taxon>
        <taxon>Thermodesulfobacteriota</taxon>
        <taxon>Dissulfuribacteria</taxon>
        <taxon>Dissulfuribacterales</taxon>
        <taxon>Dissulfuribacteraceae</taxon>
        <taxon>Dissulfuribacter</taxon>
    </lineage>
</organism>
<dbReference type="Pfam" id="PF02576">
    <property type="entry name" value="RimP_N"/>
    <property type="match status" value="1"/>
</dbReference>
<evidence type="ECO:0000313" key="6">
    <source>
        <dbReference type="EMBL" id="OCC15458.1"/>
    </source>
</evidence>
<dbReference type="FunFam" id="3.30.300.70:FF:000001">
    <property type="entry name" value="Ribosome maturation factor RimP"/>
    <property type="match status" value="1"/>
</dbReference>
<comment type="caution">
    <text evidence="6">The sequence shown here is derived from an EMBL/GenBank/DDBJ whole genome shotgun (WGS) entry which is preliminary data.</text>
</comment>
<protein>
    <recommendedName>
        <fullName evidence="3">Ribosome maturation factor RimP</fullName>
    </recommendedName>
</protein>
<evidence type="ECO:0000259" key="4">
    <source>
        <dbReference type="Pfam" id="PF02576"/>
    </source>
</evidence>
<dbReference type="RefSeq" id="WP_067617581.1">
    <property type="nucleotide sequence ID" value="NZ_MAGO01000005.1"/>
</dbReference>
<comment type="similarity">
    <text evidence="3">Belongs to the RimP family.</text>
</comment>
<keyword evidence="1 3" id="KW-0963">Cytoplasm</keyword>
<dbReference type="Gene3D" id="2.30.30.180">
    <property type="entry name" value="Ribosome maturation factor RimP, C-terminal domain"/>
    <property type="match status" value="1"/>
</dbReference>
<gene>
    <name evidence="3" type="primary">rimP</name>
    <name evidence="6" type="ORF">DBT_1205</name>
</gene>
<dbReference type="InterPro" id="IPR035956">
    <property type="entry name" value="RimP_N_sf"/>
</dbReference>
<comment type="function">
    <text evidence="3">Required for maturation of 30S ribosomal subunits.</text>
</comment>
<evidence type="ECO:0000313" key="7">
    <source>
        <dbReference type="Proteomes" id="UP000093080"/>
    </source>
</evidence>
<dbReference type="GO" id="GO:0006412">
    <property type="term" value="P:translation"/>
    <property type="evidence" value="ECO:0007669"/>
    <property type="project" value="TreeGrafter"/>
</dbReference>
<dbReference type="SUPFAM" id="SSF74942">
    <property type="entry name" value="YhbC-like, C-terminal domain"/>
    <property type="match status" value="1"/>
</dbReference>
<dbReference type="PANTHER" id="PTHR33867">
    <property type="entry name" value="RIBOSOME MATURATION FACTOR RIMP"/>
    <property type="match status" value="1"/>
</dbReference>
<evidence type="ECO:0000256" key="3">
    <source>
        <dbReference type="HAMAP-Rule" id="MF_01077"/>
    </source>
</evidence>
<dbReference type="InterPro" id="IPR028989">
    <property type="entry name" value="RimP_N"/>
</dbReference>
<dbReference type="STRING" id="1156395.DBT_1205"/>
<dbReference type="Proteomes" id="UP000093080">
    <property type="component" value="Unassembled WGS sequence"/>
</dbReference>
<evidence type="ECO:0000256" key="2">
    <source>
        <dbReference type="ARBA" id="ARBA00022517"/>
    </source>
</evidence>
<feature type="domain" description="Ribosome maturation factor RimP C-terminal" evidence="5">
    <location>
        <begin position="94"/>
        <end position="155"/>
    </location>
</feature>
<dbReference type="Gene3D" id="3.30.300.70">
    <property type="entry name" value="RimP-like superfamily, N-terminal"/>
    <property type="match status" value="1"/>
</dbReference>
<dbReference type="PATRIC" id="fig|1156395.6.peg.1219"/>
<comment type="subcellular location">
    <subcellularLocation>
        <location evidence="3">Cytoplasm</location>
    </subcellularLocation>
</comment>
<dbReference type="OrthoDB" id="9805006at2"/>
<evidence type="ECO:0000256" key="1">
    <source>
        <dbReference type="ARBA" id="ARBA00022490"/>
    </source>
</evidence>
<dbReference type="GO" id="GO:0000028">
    <property type="term" value="P:ribosomal small subunit assembly"/>
    <property type="evidence" value="ECO:0007669"/>
    <property type="project" value="TreeGrafter"/>
</dbReference>
<dbReference type="CDD" id="cd01734">
    <property type="entry name" value="YlxS_C"/>
    <property type="match status" value="1"/>
</dbReference>
<keyword evidence="7" id="KW-1185">Reference proteome</keyword>
<dbReference type="PANTHER" id="PTHR33867:SF1">
    <property type="entry name" value="RIBOSOME MATURATION FACTOR RIMP"/>
    <property type="match status" value="1"/>
</dbReference>
<accession>A0A1B9F676</accession>
<dbReference type="HAMAP" id="MF_01077">
    <property type="entry name" value="RimP"/>
    <property type="match status" value="1"/>
</dbReference>
<evidence type="ECO:0000259" key="5">
    <source>
        <dbReference type="Pfam" id="PF17384"/>
    </source>
</evidence>
<dbReference type="AlphaFoldDB" id="A0A1B9F676"/>
<proteinExistence type="inferred from homology"/>
<sequence length="158" mass="17781">MFEDIYNKSDLEKEIWALVKGSVELLGFEIVDVELARGPGGTILRITIERPDGPVTIDDCVEVSRTCGDILDVKDPIDGPYNLEVSSPGINRPLKRIGDFERFKGEKARVETKEKILGRHRFKGMLKGLKGDNVLIKVGDEEFEIPLSMIKKARLDRI</sequence>
<feature type="domain" description="Ribosome maturation factor RimP N-terminal" evidence="4">
    <location>
        <begin position="19"/>
        <end position="90"/>
    </location>
</feature>
<dbReference type="InterPro" id="IPR036847">
    <property type="entry name" value="RimP_C_sf"/>
</dbReference>
<reference evidence="6 7" key="1">
    <citation type="submission" date="2016-06" db="EMBL/GenBank/DDBJ databases">
        <title>Respiratory ammonification of nitrate coupled to the oxidation of elemental sulfur in deep-sea autotrophic thermophilic bacteria.</title>
        <authorList>
            <person name="Slobodkina G.B."/>
            <person name="Mardanov A.V."/>
            <person name="Ravin N.V."/>
            <person name="Frolova A.A."/>
            <person name="Viryasiv M.B."/>
            <person name="Chernyh N.A."/>
            <person name="Bonch-Osmolovskaya E.A."/>
            <person name="Slobodkin A.I."/>
        </authorList>
    </citation>
    <scope>NUCLEOTIDE SEQUENCE [LARGE SCALE GENOMIC DNA]</scope>
    <source>
        <strain evidence="6 7">S69</strain>
    </source>
</reference>
<dbReference type="Pfam" id="PF17384">
    <property type="entry name" value="DUF150_C"/>
    <property type="match status" value="1"/>
</dbReference>
<dbReference type="InterPro" id="IPR003728">
    <property type="entry name" value="Ribosome_maturation_RimP"/>
</dbReference>
<keyword evidence="2 3" id="KW-0690">Ribosome biogenesis</keyword>
<dbReference type="InterPro" id="IPR028998">
    <property type="entry name" value="RimP_C"/>
</dbReference>
<name>A0A1B9F676_9BACT</name>
<dbReference type="EMBL" id="MAGO01000005">
    <property type="protein sequence ID" value="OCC15458.1"/>
    <property type="molecule type" value="Genomic_DNA"/>
</dbReference>